<reference evidence="2" key="1">
    <citation type="journal article" date="2023" name="Mol. Phylogenet. Evol.">
        <title>Genome-scale phylogeny and comparative genomics of the fungal order Sordariales.</title>
        <authorList>
            <person name="Hensen N."/>
            <person name="Bonometti L."/>
            <person name="Westerberg I."/>
            <person name="Brannstrom I.O."/>
            <person name="Guillou S."/>
            <person name="Cros-Aarteil S."/>
            <person name="Calhoun S."/>
            <person name="Haridas S."/>
            <person name="Kuo A."/>
            <person name="Mondo S."/>
            <person name="Pangilinan J."/>
            <person name="Riley R."/>
            <person name="LaButti K."/>
            <person name="Andreopoulos B."/>
            <person name="Lipzen A."/>
            <person name="Chen C."/>
            <person name="Yan M."/>
            <person name="Daum C."/>
            <person name="Ng V."/>
            <person name="Clum A."/>
            <person name="Steindorff A."/>
            <person name="Ohm R.A."/>
            <person name="Martin F."/>
            <person name="Silar P."/>
            <person name="Natvig D.O."/>
            <person name="Lalanne C."/>
            <person name="Gautier V."/>
            <person name="Ament-Velasquez S.L."/>
            <person name="Kruys A."/>
            <person name="Hutchinson M.I."/>
            <person name="Powell A.J."/>
            <person name="Barry K."/>
            <person name="Miller A.N."/>
            <person name="Grigoriev I.V."/>
            <person name="Debuchy R."/>
            <person name="Gladieux P."/>
            <person name="Hiltunen Thoren M."/>
            <person name="Johannesson H."/>
        </authorList>
    </citation>
    <scope>NUCLEOTIDE SEQUENCE</scope>
    <source>
        <strain evidence="2">CBS 757.83</strain>
    </source>
</reference>
<feature type="compositionally biased region" description="Basic and acidic residues" evidence="1">
    <location>
        <begin position="40"/>
        <end position="55"/>
    </location>
</feature>
<dbReference type="Proteomes" id="UP001305647">
    <property type="component" value="Unassembled WGS sequence"/>
</dbReference>
<reference evidence="2" key="2">
    <citation type="submission" date="2023-05" db="EMBL/GenBank/DDBJ databases">
        <authorList>
            <consortium name="Lawrence Berkeley National Laboratory"/>
            <person name="Steindorff A."/>
            <person name="Hensen N."/>
            <person name="Bonometti L."/>
            <person name="Westerberg I."/>
            <person name="Brannstrom I.O."/>
            <person name="Guillou S."/>
            <person name="Cros-Aarteil S."/>
            <person name="Calhoun S."/>
            <person name="Haridas S."/>
            <person name="Kuo A."/>
            <person name="Mondo S."/>
            <person name="Pangilinan J."/>
            <person name="Riley R."/>
            <person name="Labutti K."/>
            <person name="Andreopoulos B."/>
            <person name="Lipzen A."/>
            <person name="Chen C."/>
            <person name="Yanf M."/>
            <person name="Daum C."/>
            <person name="Ng V."/>
            <person name="Clum A."/>
            <person name="Ohm R."/>
            <person name="Martin F."/>
            <person name="Silar P."/>
            <person name="Natvig D."/>
            <person name="Lalanne C."/>
            <person name="Gautier V."/>
            <person name="Ament-Velasquez S.L."/>
            <person name="Kruys A."/>
            <person name="Hutchinson M.I."/>
            <person name="Powell A.J."/>
            <person name="Barry K."/>
            <person name="Miller A.N."/>
            <person name="Grigoriev I.V."/>
            <person name="Debuchy R."/>
            <person name="Gladieux P."/>
            <person name="Thoren M.H."/>
            <person name="Johannesson H."/>
        </authorList>
    </citation>
    <scope>NUCLEOTIDE SEQUENCE</scope>
    <source>
        <strain evidence="2">CBS 757.83</strain>
    </source>
</reference>
<name>A0AAN6PUU0_9PEZI</name>
<keyword evidence="3" id="KW-1185">Reference proteome</keyword>
<accession>A0AAN6PUU0</accession>
<proteinExistence type="predicted"/>
<gene>
    <name evidence="2" type="ORF">N658DRAFT_289611</name>
</gene>
<evidence type="ECO:0000313" key="3">
    <source>
        <dbReference type="Proteomes" id="UP001305647"/>
    </source>
</evidence>
<evidence type="ECO:0000256" key="1">
    <source>
        <dbReference type="SAM" id="MobiDB-lite"/>
    </source>
</evidence>
<comment type="caution">
    <text evidence="2">The sequence shown here is derived from an EMBL/GenBank/DDBJ whole genome shotgun (WGS) entry which is preliminary data.</text>
</comment>
<feature type="region of interest" description="Disordered" evidence="1">
    <location>
        <begin position="31"/>
        <end position="72"/>
    </location>
</feature>
<sequence>MRDHCKIIQYFLEAGSDATCFILFGRNRKAEIDSQSQADSQDKSRDNSRDNSRDDSQDDSQDGIRDPPKPTHAISLSTLLRQSNPPNLGELSRLMEEPKPSKSGDILGLFRSAWDYWTTGRKTFTPVAANTPTICLQDYAPFGRAENITLQLSAFFREFRPAVPLFVVSFVVFGETWVDPKTDIRVY</sequence>
<dbReference type="AlphaFoldDB" id="A0AAN6PUU0"/>
<dbReference type="EMBL" id="MU863674">
    <property type="protein sequence ID" value="KAK4097476.1"/>
    <property type="molecule type" value="Genomic_DNA"/>
</dbReference>
<evidence type="ECO:0000313" key="2">
    <source>
        <dbReference type="EMBL" id="KAK4097476.1"/>
    </source>
</evidence>
<protein>
    <submittedName>
        <fullName evidence="2">Uncharacterized protein</fullName>
    </submittedName>
</protein>
<organism evidence="2 3">
    <name type="scientific">Parathielavia hyrcaniae</name>
    <dbReference type="NCBI Taxonomy" id="113614"/>
    <lineage>
        <taxon>Eukaryota</taxon>
        <taxon>Fungi</taxon>
        <taxon>Dikarya</taxon>
        <taxon>Ascomycota</taxon>
        <taxon>Pezizomycotina</taxon>
        <taxon>Sordariomycetes</taxon>
        <taxon>Sordariomycetidae</taxon>
        <taxon>Sordariales</taxon>
        <taxon>Chaetomiaceae</taxon>
        <taxon>Parathielavia</taxon>
    </lineage>
</organism>